<evidence type="ECO:0000313" key="3">
    <source>
        <dbReference type="Proteomes" id="UP001251528"/>
    </source>
</evidence>
<keyword evidence="3" id="KW-1185">Reference proteome</keyword>
<organism evidence="2 3">
    <name type="scientific">Conoideocrella luteorostrata</name>
    <dbReference type="NCBI Taxonomy" id="1105319"/>
    <lineage>
        <taxon>Eukaryota</taxon>
        <taxon>Fungi</taxon>
        <taxon>Dikarya</taxon>
        <taxon>Ascomycota</taxon>
        <taxon>Pezizomycotina</taxon>
        <taxon>Sordariomycetes</taxon>
        <taxon>Hypocreomycetidae</taxon>
        <taxon>Hypocreales</taxon>
        <taxon>Clavicipitaceae</taxon>
        <taxon>Conoideocrella</taxon>
    </lineage>
</organism>
<protein>
    <submittedName>
        <fullName evidence="2">Uncharacterized protein</fullName>
    </submittedName>
</protein>
<evidence type="ECO:0000313" key="2">
    <source>
        <dbReference type="EMBL" id="KAK2595518.1"/>
    </source>
</evidence>
<proteinExistence type="predicted"/>
<accession>A0AAJ0CPC4</accession>
<feature type="region of interest" description="Disordered" evidence="1">
    <location>
        <begin position="1"/>
        <end position="44"/>
    </location>
</feature>
<reference evidence="2" key="1">
    <citation type="submission" date="2023-06" db="EMBL/GenBank/DDBJ databases">
        <title>Conoideocrella luteorostrata (Hypocreales: Clavicipitaceae), a potential biocontrol fungus for elongate hemlock scale in United States Christmas tree production areas.</title>
        <authorList>
            <person name="Barrett H."/>
            <person name="Lovett B."/>
            <person name="Macias A.M."/>
            <person name="Stajich J.E."/>
            <person name="Kasson M.T."/>
        </authorList>
    </citation>
    <scope>NUCLEOTIDE SEQUENCE</scope>
    <source>
        <strain evidence="2">ARSEF 14590</strain>
    </source>
</reference>
<name>A0AAJ0CPC4_9HYPO</name>
<sequence>MAGGVDEESFGSGSNNRHLSCLDDANNQSSSEAPPEPLLRQLDTPPISSHQLATEVNGIYAGLVLLEAKCIKYDDGSQHGVDLTMEQYRALVSLHRSLLHEHHDYLLASRHPSASDALARAASENAMPVRLWRHGIRSFLILLWHRLPESIEYILTFTNIAYTTVTMLYESVPAFEAIWVKILIEIARYRVHVAVKTSNADHKKTWIGIMHHWQAEASDMAPATSSVCHRPALIPQPNAVQQLYVYSKTHRALFVFDTTKNGLNVVFNPLLGPTPTSSQVLGAGRCDVDAILSPKKDVDQSERWMAQILDLLDRVVERGDGKRLESGQVSQYAIKPGSAMVD</sequence>
<evidence type="ECO:0000256" key="1">
    <source>
        <dbReference type="SAM" id="MobiDB-lite"/>
    </source>
</evidence>
<dbReference type="Proteomes" id="UP001251528">
    <property type="component" value="Unassembled WGS sequence"/>
</dbReference>
<dbReference type="EMBL" id="JASWJB010000129">
    <property type="protein sequence ID" value="KAK2595518.1"/>
    <property type="molecule type" value="Genomic_DNA"/>
</dbReference>
<comment type="caution">
    <text evidence="2">The sequence shown here is derived from an EMBL/GenBank/DDBJ whole genome shotgun (WGS) entry which is preliminary data.</text>
</comment>
<dbReference type="AlphaFoldDB" id="A0AAJ0CPC4"/>
<gene>
    <name evidence="2" type="ORF">QQS21_006746</name>
</gene>